<dbReference type="EMBL" id="FOXR01000012">
    <property type="protein sequence ID" value="SFQ10426.1"/>
    <property type="molecule type" value="Genomic_DNA"/>
</dbReference>
<comment type="similarity">
    <text evidence="8">Belongs to the P-Pant transferase superfamily. AcpS family.</text>
</comment>
<comment type="catalytic activity">
    <reaction evidence="8">
        <text>apo-[ACP] + CoA = holo-[ACP] + adenosine 3',5'-bisphosphate + H(+)</text>
        <dbReference type="Rhea" id="RHEA:12068"/>
        <dbReference type="Rhea" id="RHEA-COMP:9685"/>
        <dbReference type="Rhea" id="RHEA-COMP:9690"/>
        <dbReference type="ChEBI" id="CHEBI:15378"/>
        <dbReference type="ChEBI" id="CHEBI:29999"/>
        <dbReference type="ChEBI" id="CHEBI:57287"/>
        <dbReference type="ChEBI" id="CHEBI:58343"/>
        <dbReference type="ChEBI" id="CHEBI:64479"/>
        <dbReference type="EC" id="2.7.8.7"/>
    </reaction>
</comment>
<dbReference type="GO" id="GO:0000287">
    <property type="term" value="F:magnesium ion binding"/>
    <property type="evidence" value="ECO:0007669"/>
    <property type="project" value="UniProtKB-UniRule"/>
</dbReference>
<dbReference type="GO" id="GO:0006633">
    <property type="term" value="P:fatty acid biosynthetic process"/>
    <property type="evidence" value="ECO:0007669"/>
    <property type="project" value="UniProtKB-UniRule"/>
</dbReference>
<comment type="function">
    <text evidence="8">Transfers the 4'-phosphopantetheine moiety from coenzyme A to a Ser of acyl-carrier-protein.</text>
</comment>
<evidence type="ECO:0000259" key="9">
    <source>
        <dbReference type="Pfam" id="PF01648"/>
    </source>
</evidence>
<comment type="subcellular location">
    <subcellularLocation>
        <location evidence="8">Cytoplasm</location>
    </subcellularLocation>
</comment>
<keyword evidence="6 8" id="KW-0443">Lipid metabolism</keyword>
<dbReference type="OrthoDB" id="517356at2"/>
<keyword evidence="5 8" id="KW-0460">Magnesium</keyword>
<evidence type="ECO:0000256" key="4">
    <source>
        <dbReference type="ARBA" id="ARBA00022832"/>
    </source>
</evidence>
<dbReference type="InterPro" id="IPR002582">
    <property type="entry name" value="ACPS"/>
</dbReference>
<dbReference type="Proteomes" id="UP000198577">
    <property type="component" value="Unassembled WGS sequence"/>
</dbReference>
<keyword evidence="3 8" id="KW-0479">Metal-binding</keyword>
<evidence type="ECO:0000256" key="6">
    <source>
        <dbReference type="ARBA" id="ARBA00023098"/>
    </source>
</evidence>
<name>A0A1I5VTX6_9FIRM</name>
<evidence type="ECO:0000256" key="1">
    <source>
        <dbReference type="ARBA" id="ARBA00022516"/>
    </source>
</evidence>
<dbReference type="NCBIfam" id="TIGR00516">
    <property type="entry name" value="acpS"/>
    <property type="match status" value="1"/>
</dbReference>
<dbReference type="Pfam" id="PF01648">
    <property type="entry name" value="ACPS"/>
    <property type="match status" value="1"/>
</dbReference>
<organism evidence="10 11">
    <name type="scientific">Caldicoprobacter faecalis</name>
    <dbReference type="NCBI Taxonomy" id="937334"/>
    <lineage>
        <taxon>Bacteria</taxon>
        <taxon>Bacillati</taxon>
        <taxon>Bacillota</taxon>
        <taxon>Clostridia</taxon>
        <taxon>Caldicoprobacterales</taxon>
        <taxon>Caldicoprobacteraceae</taxon>
        <taxon>Caldicoprobacter</taxon>
    </lineage>
</organism>
<dbReference type="RefSeq" id="WP_092282326.1">
    <property type="nucleotide sequence ID" value="NZ_FOXR01000012.1"/>
</dbReference>
<dbReference type="STRING" id="937334.SAMN05444406_11250"/>
<keyword evidence="1 8" id="KW-0444">Lipid biosynthesis</keyword>
<dbReference type="InterPro" id="IPR008278">
    <property type="entry name" value="4-PPantetheinyl_Trfase_dom"/>
</dbReference>
<proteinExistence type="inferred from homology"/>
<keyword evidence="2 8" id="KW-0808">Transferase</keyword>
<evidence type="ECO:0000256" key="5">
    <source>
        <dbReference type="ARBA" id="ARBA00022842"/>
    </source>
</evidence>
<evidence type="ECO:0000313" key="10">
    <source>
        <dbReference type="EMBL" id="SFQ10426.1"/>
    </source>
</evidence>
<keyword evidence="8" id="KW-0963">Cytoplasm</keyword>
<dbReference type="GO" id="GO:0008897">
    <property type="term" value="F:holo-[acyl-carrier-protein] synthase activity"/>
    <property type="evidence" value="ECO:0007669"/>
    <property type="project" value="UniProtKB-UniRule"/>
</dbReference>
<dbReference type="EC" id="2.7.8.7" evidence="8"/>
<evidence type="ECO:0000313" key="11">
    <source>
        <dbReference type="Proteomes" id="UP000198577"/>
    </source>
</evidence>
<dbReference type="GO" id="GO:0005737">
    <property type="term" value="C:cytoplasm"/>
    <property type="evidence" value="ECO:0007669"/>
    <property type="project" value="UniProtKB-SubCell"/>
</dbReference>
<evidence type="ECO:0000256" key="2">
    <source>
        <dbReference type="ARBA" id="ARBA00022679"/>
    </source>
</evidence>
<feature type="binding site" evidence="8">
    <location>
        <position position="55"/>
    </location>
    <ligand>
        <name>Mg(2+)</name>
        <dbReference type="ChEBI" id="CHEBI:18420"/>
    </ligand>
</feature>
<feature type="domain" description="4'-phosphopantetheinyl transferase" evidence="9">
    <location>
        <begin position="5"/>
        <end position="98"/>
    </location>
</feature>
<feature type="binding site" evidence="8">
    <location>
        <position position="8"/>
    </location>
    <ligand>
        <name>Mg(2+)</name>
        <dbReference type="ChEBI" id="CHEBI:18420"/>
    </ligand>
</feature>
<evidence type="ECO:0000256" key="3">
    <source>
        <dbReference type="ARBA" id="ARBA00022723"/>
    </source>
</evidence>
<gene>
    <name evidence="8" type="primary">acpS</name>
    <name evidence="10" type="ORF">SAMN05444406_11250</name>
</gene>
<sequence>MIVGTGIDIIEVERIKNACGKTRFLERVFTEREREYFKSRRNNLYTIAGSFAAKEAVMKALGTGLGGVGWKDIEVLHGTDGRPYVQLHGRAAHRLSSLGGKRIWISISHIKELAVAQAVIETEEDEHGCRNPIRDEEN</sequence>
<keyword evidence="7 8" id="KW-0275">Fatty acid biosynthesis</keyword>
<reference evidence="10 11" key="1">
    <citation type="submission" date="2016-10" db="EMBL/GenBank/DDBJ databases">
        <authorList>
            <person name="de Groot N.N."/>
        </authorList>
    </citation>
    <scope>NUCLEOTIDE SEQUENCE [LARGE SCALE GENOMIC DNA]</scope>
    <source>
        <strain evidence="10 11">DSM 20678</strain>
    </source>
</reference>
<evidence type="ECO:0000256" key="8">
    <source>
        <dbReference type="HAMAP-Rule" id="MF_00101"/>
    </source>
</evidence>
<dbReference type="AlphaFoldDB" id="A0A1I5VTX6"/>
<keyword evidence="4 8" id="KW-0276">Fatty acid metabolism</keyword>
<dbReference type="SUPFAM" id="SSF56214">
    <property type="entry name" value="4'-phosphopantetheinyl transferase"/>
    <property type="match status" value="1"/>
</dbReference>
<dbReference type="Gene3D" id="3.90.470.20">
    <property type="entry name" value="4'-phosphopantetheinyl transferase domain"/>
    <property type="match status" value="1"/>
</dbReference>
<dbReference type="InterPro" id="IPR037143">
    <property type="entry name" value="4-PPantetheinyl_Trfase_dom_sf"/>
</dbReference>
<comment type="cofactor">
    <cofactor evidence="8">
        <name>Mg(2+)</name>
        <dbReference type="ChEBI" id="CHEBI:18420"/>
    </cofactor>
</comment>
<dbReference type="InterPro" id="IPR004568">
    <property type="entry name" value="Ppantetheine-prot_Trfase_dom"/>
</dbReference>
<dbReference type="NCBIfam" id="TIGR00556">
    <property type="entry name" value="pantethn_trn"/>
    <property type="match status" value="1"/>
</dbReference>
<accession>A0A1I5VTX6</accession>
<keyword evidence="11" id="KW-1185">Reference proteome</keyword>
<evidence type="ECO:0000256" key="7">
    <source>
        <dbReference type="ARBA" id="ARBA00023160"/>
    </source>
</evidence>
<dbReference type="HAMAP" id="MF_00101">
    <property type="entry name" value="AcpS"/>
    <property type="match status" value="1"/>
</dbReference>
<protein>
    <recommendedName>
        <fullName evidence="8">Holo-[acyl-carrier-protein] synthase</fullName>
        <shortName evidence="8">Holo-ACP synthase</shortName>
        <ecNumber evidence="8">2.7.8.7</ecNumber>
    </recommendedName>
    <alternativeName>
        <fullName evidence="8">4'-phosphopantetheinyl transferase AcpS</fullName>
    </alternativeName>
</protein>